<proteinExistence type="predicted"/>
<protein>
    <submittedName>
        <fullName evidence="1">YkgJ family cysteine cluster protein</fullName>
    </submittedName>
</protein>
<sequence length="248" mass="27377">MTSSASFPDPVAAAVQQAYARYGQQARTWLSGYTQRGGQVYCGAGCTACCTMPIRVSLAEARIMAGTLDAELARAVEAHARAAVANARTAPNEDEYVRRHRLHIGFCPILDRATGGCSRYDARPTRCRDTFSALPARYCAAETWESMGQRERAEYQRVVARTPGTDGELHFIAPLEHLSEPVWEAASRAMRRAWGLEVWGDFWLLTTLAQDERFMAAVQAGDGRRAWQLASGRGLAHRMLLELAPATR</sequence>
<dbReference type="Proteomes" id="UP001596317">
    <property type="component" value="Unassembled WGS sequence"/>
</dbReference>
<evidence type="ECO:0000313" key="2">
    <source>
        <dbReference type="Proteomes" id="UP001596317"/>
    </source>
</evidence>
<reference evidence="2" key="1">
    <citation type="journal article" date="2019" name="Int. J. Syst. Evol. Microbiol.">
        <title>The Global Catalogue of Microorganisms (GCM) 10K type strain sequencing project: providing services to taxonomists for standard genome sequencing and annotation.</title>
        <authorList>
            <consortium name="The Broad Institute Genomics Platform"/>
            <consortium name="The Broad Institute Genome Sequencing Center for Infectious Disease"/>
            <person name="Wu L."/>
            <person name="Ma J."/>
        </authorList>
    </citation>
    <scope>NUCLEOTIDE SEQUENCE [LARGE SCALE GENOMIC DNA]</scope>
    <source>
        <strain evidence="2">CCUG 63830</strain>
    </source>
</reference>
<accession>A0ABW1ZGT1</accession>
<dbReference type="Pfam" id="PF03692">
    <property type="entry name" value="CxxCxxCC"/>
    <property type="match status" value="1"/>
</dbReference>
<organism evidence="1 2">
    <name type="scientific">Deinococcus multiflagellatus</name>
    <dbReference type="NCBI Taxonomy" id="1656887"/>
    <lineage>
        <taxon>Bacteria</taxon>
        <taxon>Thermotogati</taxon>
        <taxon>Deinococcota</taxon>
        <taxon>Deinococci</taxon>
        <taxon>Deinococcales</taxon>
        <taxon>Deinococcaceae</taxon>
        <taxon>Deinococcus</taxon>
    </lineage>
</organism>
<dbReference type="EMBL" id="JBHSWB010000001">
    <property type="protein sequence ID" value="MFC6659678.1"/>
    <property type="molecule type" value="Genomic_DNA"/>
</dbReference>
<gene>
    <name evidence="1" type="ORF">ACFP90_04345</name>
</gene>
<name>A0ABW1ZGT1_9DEIO</name>
<evidence type="ECO:0000313" key="1">
    <source>
        <dbReference type="EMBL" id="MFC6659678.1"/>
    </source>
</evidence>
<comment type="caution">
    <text evidence="1">The sequence shown here is derived from an EMBL/GenBank/DDBJ whole genome shotgun (WGS) entry which is preliminary data.</text>
</comment>
<dbReference type="RefSeq" id="WP_224603881.1">
    <property type="nucleotide sequence ID" value="NZ_JAIQXV010000001.1"/>
</dbReference>
<keyword evidence="2" id="KW-1185">Reference proteome</keyword>
<dbReference type="InterPro" id="IPR005358">
    <property type="entry name" value="Puta_zinc/iron-chelating_dom"/>
</dbReference>